<gene>
    <name evidence="1" type="ORF">B6S08_17655</name>
</gene>
<reference evidence="1 2" key="1">
    <citation type="submission" date="2017-08" db="EMBL/GenBank/DDBJ databases">
        <title>A Genome Sequence of Oceanimonas doudoroffii ATCC 27123T.</title>
        <authorList>
            <person name="Brennan M.A."/>
            <person name="Maclea K.S."/>
            <person name="Mcclelland W.D."/>
            <person name="Trachtenberg A.M."/>
        </authorList>
    </citation>
    <scope>NUCLEOTIDE SEQUENCE [LARGE SCALE GENOMIC DNA]</scope>
    <source>
        <strain evidence="1 2">ATCC 27123</strain>
    </source>
</reference>
<keyword evidence="2" id="KW-1185">Reference proteome</keyword>
<evidence type="ECO:0000313" key="2">
    <source>
        <dbReference type="Proteomes" id="UP000242757"/>
    </source>
</evidence>
<dbReference type="OrthoDB" id="6465020at2"/>
<protein>
    <submittedName>
        <fullName evidence="1">Uncharacterized protein</fullName>
    </submittedName>
</protein>
<sequence>MNQDIIVGDEIYWQPEEQRVAFSTHWQGRQIPCFIMLHRLEHLSGQPLADEASVILAFEQVRFDIEELVCERIEEEAFAPDGSIGL</sequence>
<name>A0A233RAF0_9GAMM</name>
<dbReference type="EMBL" id="NBIM01000012">
    <property type="protein sequence ID" value="OXY80363.1"/>
    <property type="molecule type" value="Genomic_DNA"/>
</dbReference>
<proteinExistence type="predicted"/>
<dbReference type="Pfam" id="PF07369">
    <property type="entry name" value="DUF1488"/>
    <property type="match status" value="1"/>
</dbReference>
<dbReference type="AlphaFoldDB" id="A0A233RAF0"/>
<dbReference type="Proteomes" id="UP000242757">
    <property type="component" value="Unassembled WGS sequence"/>
</dbReference>
<evidence type="ECO:0000313" key="1">
    <source>
        <dbReference type="EMBL" id="OXY80363.1"/>
    </source>
</evidence>
<dbReference type="InterPro" id="IPR009962">
    <property type="entry name" value="DUF1488"/>
</dbReference>
<dbReference type="InterPro" id="IPR036692">
    <property type="entry name" value="Shew3726-like_sf"/>
</dbReference>
<accession>A0A233RAF0</accession>
<comment type="caution">
    <text evidence="1">The sequence shown here is derived from an EMBL/GenBank/DDBJ whole genome shotgun (WGS) entry which is preliminary data.</text>
</comment>
<dbReference type="RefSeq" id="WP_094202126.1">
    <property type="nucleotide sequence ID" value="NZ_NBIM01000012.1"/>
</dbReference>
<dbReference type="Gene3D" id="3.30.160.140">
    <property type="entry name" value="Shew3726-like"/>
    <property type="match status" value="1"/>
</dbReference>
<organism evidence="1 2">
    <name type="scientific">Oceanimonas doudoroffii</name>
    <dbReference type="NCBI Taxonomy" id="84158"/>
    <lineage>
        <taxon>Bacteria</taxon>
        <taxon>Pseudomonadati</taxon>
        <taxon>Pseudomonadota</taxon>
        <taxon>Gammaproteobacteria</taxon>
        <taxon>Aeromonadales</taxon>
        <taxon>Aeromonadaceae</taxon>
        <taxon>Oceanimonas</taxon>
    </lineage>
</organism>
<dbReference type="SUPFAM" id="SSF160272">
    <property type="entry name" value="Shew3726-like"/>
    <property type="match status" value="1"/>
</dbReference>